<dbReference type="PANTHER" id="PTHR10494:SF6">
    <property type="entry name" value="NOGGIN"/>
    <property type="match status" value="1"/>
</dbReference>
<dbReference type="PANTHER" id="PTHR10494">
    <property type="entry name" value="BONE MORPHOGENETIC PROTEIN INHIBITOR, NOGGIN"/>
    <property type="match status" value="1"/>
</dbReference>
<evidence type="ECO:0000313" key="8">
    <source>
        <dbReference type="Proteomes" id="UP001374579"/>
    </source>
</evidence>
<keyword evidence="3" id="KW-0217">Developmental protein</keyword>
<evidence type="ECO:0000256" key="1">
    <source>
        <dbReference type="ARBA" id="ARBA00004613"/>
    </source>
</evidence>
<dbReference type="GO" id="GO:0030514">
    <property type="term" value="P:negative regulation of BMP signaling pathway"/>
    <property type="evidence" value="ECO:0007669"/>
    <property type="project" value="InterPro"/>
</dbReference>
<evidence type="ECO:0000313" key="7">
    <source>
        <dbReference type="EMBL" id="KAK7112611.1"/>
    </source>
</evidence>
<dbReference type="GO" id="GO:0009953">
    <property type="term" value="P:dorsal/ventral pattern formation"/>
    <property type="evidence" value="ECO:0007669"/>
    <property type="project" value="TreeGrafter"/>
</dbReference>
<feature type="compositionally biased region" description="Polar residues" evidence="6">
    <location>
        <begin position="1"/>
        <end position="19"/>
    </location>
</feature>
<protein>
    <recommendedName>
        <fullName evidence="9">Noggin</fullName>
    </recommendedName>
</protein>
<dbReference type="AlphaFoldDB" id="A0AAN9BW90"/>
<dbReference type="Pfam" id="PF05806">
    <property type="entry name" value="Noggin"/>
    <property type="match status" value="1"/>
</dbReference>
<keyword evidence="4" id="KW-0964">Secreted</keyword>
<sequence length="282" mass="32677">MPLHFYTSTSGAVTSPETYTSKERPYVALQSWRWTSGRSVFIYVFLTHALLTSPSSCARASHMYLSLLDNQPASAHSPGTMPSLSEGVARPSPSDKLPIEDLLENPDQSLDPSPKDLNPRVLRRRLGRQFDEEFLSIDKPDVTNGSFVYKLKSGRPDEARPAYLRYLRTFRMANGMRVRLKSGRKQRRRLQKLVWSFTYCPVEFSWKDLGLRFWPRWLREGECWNGRPCSMPPGMTCRPSNSVTKTLLRWHCQSRPRSRRRRPQCRWIPVQYPIITKCSCAC</sequence>
<reference evidence="7 8" key="1">
    <citation type="submission" date="2024-02" db="EMBL/GenBank/DDBJ databases">
        <title>Chromosome-scale genome assembly of the rough periwinkle Littorina saxatilis.</title>
        <authorList>
            <person name="De Jode A."/>
            <person name="Faria R."/>
            <person name="Formenti G."/>
            <person name="Sims Y."/>
            <person name="Smith T.P."/>
            <person name="Tracey A."/>
            <person name="Wood J.M.D."/>
            <person name="Zagrodzka Z.B."/>
            <person name="Johannesson K."/>
            <person name="Butlin R.K."/>
            <person name="Leder E.H."/>
        </authorList>
    </citation>
    <scope>NUCLEOTIDE SEQUENCE [LARGE SCALE GENOMIC DNA]</scope>
    <source>
        <strain evidence="7">Snail1</strain>
        <tissue evidence="7">Muscle</tissue>
    </source>
</reference>
<accession>A0AAN9BW90</accession>
<dbReference type="InterPro" id="IPR008717">
    <property type="entry name" value="Noggin"/>
</dbReference>
<evidence type="ECO:0000256" key="6">
    <source>
        <dbReference type="SAM" id="MobiDB-lite"/>
    </source>
</evidence>
<keyword evidence="8" id="KW-1185">Reference proteome</keyword>
<dbReference type="GO" id="GO:0045596">
    <property type="term" value="P:negative regulation of cell differentiation"/>
    <property type="evidence" value="ECO:0007669"/>
    <property type="project" value="InterPro"/>
</dbReference>
<name>A0AAN9BW90_9CAEN</name>
<comment type="caution">
    <text evidence="7">The sequence shown here is derived from an EMBL/GenBank/DDBJ whole genome shotgun (WGS) entry which is preliminary data.</text>
</comment>
<comment type="similarity">
    <text evidence="2">Belongs to the noggin family.</text>
</comment>
<dbReference type="EMBL" id="JBAMIC010000002">
    <property type="protein sequence ID" value="KAK7112611.1"/>
    <property type="molecule type" value="Genomic_DNA"/>
</dbReference>
<evidence type="ECO:0000256" key="3">
    <source>
        <dbReference type="ARBA" id="ARBA00022473"/>
    </source>
</evidence>
<evidence type="ECO:0000256" key="4">
    <source>
        <dbReference type="ARBA" id="ARBA00022525"/>
    </source>
</evidence>
<feature type="region of interest" description="Disordered" evidence="6">
    <location>
        <begin position="75"/>
        <end position="118"/>
    </location>
</feature>
<organism evidence="7 8">
    <name type="scientific">Littorina saxatilis</name>
    <dbReference type="NCBI Taxonomy" id="31220"/>
    <lineage>
        <taxon>Eukaryota</taxon>
        <taxon>Metazoa</taxon>
        <taxon>Spiralia</taxon>
        <taxon>Lophotrochozoa</taxon>
        <taxon>Mollusca</taxon>
        <taxon>Gastropoda</taxon>
        <taxon>Caenogastropoda</taxon>
        <taxon>Littorinimorpha</taxon>
        <taxon>Littorinoidea</taxon>
        <taxon>Littorinidae</taxon>
        <taxon>Littorina</taxon>
    </lineage>
</organism>
<keyword evidence="5" id="KW-0732">Signal</keyword>
<dbReference type="GO" id="GO:0005615">
    <property type="term" value="C:extracellular space"/>
    <property type="evidence" value="ECO:0007669"/>
    <property type="project" value="TreeGrafter"/>
</dbReference>
<comment type="subcellular location">
    <subcellularLocation>
        <location evidence="1">Secreted</location>
    </subcellularLocation>
</comment>
<dbReference type="Gene3D" id="2.10.90.10">
    <property type="entry name" value="Cystine-knot cytokines"/>
    <property type="match status" value="1"/>
</dbReference>
<evidence type="ECO:0000256" key="5">
    <source>
        <dbReference type="ARBA" id="ARBA00022729"/>
    </source>
</evidence>
<dbReference type="InterPro" id="IPR029034">
    <property type="entry name" value="Cystine-knot_cytokine"/>
</dbReference>
<feature type="region of interest" description="Disordered" evidence="6">
    <location>
        <begin position="1"/>
        <end position="20"/>
    </location>
</feature>
<gene>
    <name evidence="7" type="ORF">V1264_012042</name>
</gene>
<dbReference type="Gene3D" id="1.10.287.520">
    <property type="entry name" value="Helix hairpin bin"/>
    <property type="match status" value="1"/>
</dbReference>
<evidence type="ECO:0008006" key="9">
    <source>
        <dbReference type="Google" id="ProtNLM"/>
    </source>
</evidence>
<dbReference type="Proteomes" id="UP001374579">
    <property type="component" value="Unassembled WGS sequence"/>
</dbReference>
<proteinExistence type="inferred from homology"/>
<evidence type="ECO:0000256" key="2">
    <source>
        <dbReference type="ARBA" id="ARBA00007480"/>
    </source>
</evidence>
<dbReference type="SUPFAM" id="SSF57501">
    <property type="entry name" value="Cystine-knot cytokines"/>
    <property type="match status" value="1"/>
</dbReference>